<dbReference type="RefSeq" id="WP_078669022.1">
    <property type="nucleotide sequence ID" value="NZ_FUWZ01000002.1"/>
</dbReference>
<dbReference type="OrthoDB" id="9805913at2"/>
<comment type="similarity">
    <text evidence="1">Belongs to the HipA Ser/Thr kinase family.</text>
</comment>
<dbReference type="AlphaFoldDB" id="A0A1T4QMZ9"/>
<gene>
    <name evidence="6" type="ORF">SAMN04488128_102472</name>
</gene>
<evidence type="ECO:0000256" key="2">
    <source>
        <dbReference type="ARBA" id="ARBA00022679"/>
    </source>
</evidence>
<protein>
    <submittedName>
        <fullName evidence="6">Serine/threonine-protein kinase HipA</fullName>
    </submittedName>
</protein>
<feature type="domain" description="HipA N-terminal subdomain 1" evidence="5">
    <location>
        <begin position="21"/>
        <end position="92"/>
    </location>
</feature>
<evidence type="ECO:0000259" key="5">
    <source>
        <dbReference type="Pfam" id="PF13657"/>
    </source>
</evidence>
<feature type="domain" description="HipA-like C-terminal" evidence="4">
    <location>
        <begin position="183"/>
        <end position="393"/>
    </location>
</feature>
<accession>A0A1T4QMZ9</accession>
<dbReference type="STRING" id="634771.SAMN04488128_102472"/>
<name>A0A1T4QMZ9_9BACT</name>
<keyword evidence="7" id="KW-1185">Reference proteome</keyword>
<reference evidence="7" key="1">
    <citation type="submission" date="2017-02" db="EMBL/GenBank/DDBJ databases">
        <authorList>
            <person name="Varghese N."/>
            <person name="Submissions S."/>
        </authorList>
    </citation>
    <scope>NUCLEOTIDE SEQUENCE [LARGE SCALE GENOMIC DNA]</scope>
    <source>
        <strain evidence="7">DSM 22224</strain>
    </source>
</reference>
<dbReference type="PANTHER" id="PTHR37419">
    <property type="entry name" value="SERINE/THREONINE-PROTEIN KINASE TOXIN HIPA"/>
    <property type="match status" value="1"/>
</dbReference>
<evidence type="ECO:0000259" key="4">
    <source>
        <dbReference type="Pfam" id="PF07804"/>
    </source>
</evidence>
<evidence type="ECO:0000313" key="6">
    <source>
        <dbReference type="EMBL" id="SKA05150.1"/>
    </source>
</evidence>
<sequence length="422" mass="47456">MRAAKNIWVYADWIGINGPRLMGQLRADVGREGDIFSFTYDEQWLKEGPALSLDPDLGLYNGPQFTREEKSSFGIFTDSAPDRWGRVLMERKESYNARLEKRAPKKLFESDYLLGVADFPRMGGIRFKLDPDGPFLDSSFERAAPPIHNIRTLEAASLEIEQDNARENPRFGEWMRILLAPGTSLGGARPKASITDTNGHLWIAKFPSRFDEYDIGIWEAVVMQLANGAGINIAVGRAEQYTARHHTYLTKRFDRTEEGRIHFASAMTLLGLTDGADGNDGISYQHIAEFIMKSGANPNENMKELWKRMVFNICVSNTDDHLRNHGFLLTSGGWVLSPAYDINPVLYSEHLKLNISEDSGILSLDLALQEASAFRLSNQEAKTLMDEIIQSVSTWQQVAETMGISRGDIEYMESAFDLSAKK</sequence>
<dbReference type="InterPro" id="IPR012893">
    <property type="entry name" value="HipA-like_C"/>
</dbReference>
<dbReference type="InterPro" id="IPR017508">
    <property type="entry name" value="HipA_N1"/>
</dbReference>
<evidence type="ECO:0000256" key="3">
    <source>
        <dbReference type="ARBA" id="ARBA00022777"/>
    </source>
</evidence>
<dbReference type="Gene3D" id="1.10.1070.20">
    <property type="match status" value="1"/>
</dbReference>
<keyword evidence="3 6" id="KW-0418">Kinase</keyword>
<dbReference type="PANTHER" id="PTHR37419:SF8">
    <property type="entry name" value="TOXIN YJJJ"/>
    <property type="match status" value="1"/>
</dbReference>
<dbReference type="EMBL" id="FUWZ01000002">
    <property type="protein sequence ID" value="SKA05150.1"/>
    <property type="molecule type" value="Genomic_DNA"/>
</dbReference>
<dbReference type="Proteomes" id="UP000190367">
    <property type="component" value="Unassembled WGS sequence"/>
</dbReference>
<proteinExistence type="inferred from homology"/>
<dbReference type="Pfam" id="PF07804">
    <property type="entry name" value="HipA_C"/>
    <property type="match status" value="1"/>
</dbReference>
<keyword evidence="2" id="KW-0808">Transferase</keyword>
<evidence type="ECO:0000256" key="1">
    <source>
        <dbReference type="ARBA" id="ARBA00010164"/>
    </source>
</evidence>
<evidence type="ECO:0000313" key="7">
    <source>
        <dbReference type="Proteomes" id="UP000190367"/>
    </source>
</evidence>
<dbReference type="Pfam" id="PF13657">
    <property type="entry name" value="Couple_hipA"/>
    <property type="match status" value="1"/>
</dbReference>
<dbReference type="GO" id="GO:0005829">
    <property type="term" value="C:cytosol"/>
    <property type="evidence" value="ECO:0007669"/>
    <property type="project" value="TreeGrafter"/>
</dbReference>
<dbReference type="GO" id="GO:0004674">
    <property type="term" value="F:protein serine/threonine kinase activity"/>
    <property type="evidence" value="ECO:0007669"/>
    <property type="project" value="TreeGrafter"/>
</dbReference>
<dbReference type="InterPro" id="IPR052028">
    <property type="entry name" value="HipA_Ser/Thr_kinase"/>
</dbReference>
<organism evidence="6 7">
    <name type="scientific">Chitinophaga eiseniae</name>
    <dbReference type="NCBI Taxonomy" id="634771"/>
    <lineage>
        <taxon>Bacteria</taxon>
        <taxon>Pseudomonadati</taxon>
        <taxon>Bacteroidota</taxon>
        <taxon>Chitinophagia</taxon>
        <taxon>Chitinophagales</taxon>
        <taxon>Chitinophagaceae</taxon>
        <taxon>Chitinophaga</taxon>
    </lineage>
</organism>